<evidence type="ECO:0000259" key="4">
    <source>
        <dbReference type="PROSITE" id="PS50043"/>
    </source>
</evidence>
<protein>
    <submittedName>
        <fullName evidence="5">Helix-turn-helix transcriptional regulator</fullName>
    </submittedName>
</protein>
<keyword evidence="2" id="KW-0238">DNA-binding</keyword>
<name>A0A9D1P5Y2_9FIRM</name>
<dbReference type="GO" id="GO:0006355">
    <property type="term" value="P:regulation of DNA-templated transcription"/>
    <property type="evidence" value="ECO:0007669"/>
    <property type="project" value="InterPro"/>
</dbReference>
<dbReference type="PANTHER" id="PTHR44688">
    <property type="entry name" value="DNA-BINDING TRANSCRIPTIONAL ACTIVATOR DEVR_DOSR"/>
    <property type="match status" value="1"/>
</dbReference>
<dbReference type="AlphaFoldDB" id="A0A9D1P5Y2"/>
<accession>A0A9D1P5Y2</accession>
<dbReference type="Gene3D" id="1.10.10.10">
    <property type="entry name" value="Winged helix-like DNA-binding domain superfamily/Winged helix DNA-binding domain"/>
    <property type="match status" value="1"/>
</dbReference>
<dbReference type="InterPro" id="IPR000792">
    <property type="entry name" value="Tscrpt_reg_LuxR_C"/>
</dbReference>
<feature type="domain" description="HTH luxR-type" evidence="4">
    <location>
        <begin position="327"/>
        <end position="390"/>
    </location>
</feature>
<evidence type="ECO:0000256" key="3">
    <source>
        <dbReference type="ARBA" id="ARBA00023163"/>
    </source>
</evidence>
<evidence type="ECO:0000256" key="2">
    <source>
        <dbReference type="ARBA" id="ARBA00023125"/>
    </source>
</evidence>
<dbReference type="PRINTS" id="PR00038">
    <property type="entry name" value="HTHLUXR"/>
</dbReference>
<evidence type="ECO:0000256" key="1">
    <source>
        <dbReference type="ARBA" id="ARBA00023015"/>
    </source>
</evidence>
<dbReference type="InterPro" id="IPR036388">
    <property type="entry name" value="WH-like_DNA-bd_sf"/>
</dbReference>
<organism evidence="5 6">
    <name type="scientific">Candidatus Ornithocaccomicrobium faecavium</name>
    <dbReference type="NCBI Taxonomy" id="2840890"/>
    <lineage>
        <taxon>Bacteria</taxon>
        <taxon>Bacillati</taxon>
        <taxon>Bacillota</taxon>
        <taxon>Clostridia</taxon>
        <taxon>Candidatus Ornithocaccomicrobium</taxon>
    </lineage>
</organism>
<dbReference type="Proteomes" id="UP000886884">
    <property type="component" value="Unassembled WGS sequence"/>
</dbReference>
<keyword evidence="1" id="KW-0805">Transcription regulation</keyword>
<proteinExistence type="predicted"/>
<dbReference type="SUPFAM" id="SSF46894">
    <property type="entry name" value="C-terminal effector domain of the bipartite response regulators"/>
    <property type="match status" value="1"/>
</dbReference>
<gene>
    <name evidence="5" type="ORF">IAA64_04620</name>
</gene>
<dbReference type="PANTHER" id="PTHR44688:SF16">
    <property type="entry name" value="DNA-BINDING TRANSCRIPTIONAL ACTIVATOR DEVR_DOSR"/>
    <property type="match status" value="1"/>
</dbReference>
<sequence>MEYLTVKETAQRWGVSVRTVNMHLNAGRVAGAVRKEHGWLVPANAQKPIDRRRKQDEAPPVRVVKRFMPIFSMTFGEGGFVKAVEQLEDEEERAVAWTGHHYFRSEAEQAMELAASVFDSESAEIRLSARWLHAMAAIGLGNEISCREDFAEVVREGVDAQDDAVRAQSQFIQMVAKIYFHEEEVDIAQLMPHFSHLSRGVRYLALYGRAHALYLRREYQQVIGEVEAASALMQQAYPVAAIYLNIVGAMASNSLARHEDAQRFFDCAWELALPEGYIEPFAEHHGMLQGLVERKLRGTQPELYRQVSDLVLRFSRGWMKIHNTSSKRKVTDALTPYEFSIAMLAAKGRSNKEIADYMYISVASVKTYLATIYQKIGITKRADLKYYVNY</sequence>
<evidence type="ECO:0000313" key="6">
    <source>
        <dbReference type="Proteomes" id="UP000886884"/>
    </source>
</evidence>
<reference evidence="5" key="1">
    <citation type="submission" date="2020-10" db="EMBL/GenBank/DDBJ databases">
        <authorList>
            <person name="Gilroy R."/>
        </authorList>
    </citation>
    <scope>NUCLEOTIDE SEQUENCE</scope>
    <source>
        <strain evidence="5">CHK183-6373</strain>
    </source>
</reference>
<dbReference type="PROSITE" id="PS50043">
    <property type="entry name" value="HTH_LUXR_2"/>
    <property type="match status" value="1"/>
</dbReference>
<dbReference type="InterPro" id="IPR016032">
    <property type="entry name" value="Sig_transdc_resp-reg_C-effctor"/>
</dbReference>
<reference evidence="5" key="2">
    <citation type="journal article" date="2021" name="PeerJ">
        <title>Extensive microbial diversity within the chicken gut microbiome revealed by metagenomics and culture.</title>
        <authorList>
            <person name="Gilroy R."/>
            <person name="Ravi A."/>
            <person name="Getino M."/>
            <person name="Pursley I."/>
            <person name="Horton D.L."/>
            <person name="Alikhan N.F."/>
            <person name="Baker D."/>
            <person name="Gharbi K."/>
            <person name="Hall N."/>
            <person name="Watson M."/>
            <person name="Adriaenssens E.M."/>
            <person name="Foster-Nyarko E."/>
            <person name="Jarju S."/>
            <person name="Secka A."/>
            <person name="Antonio M."/>
            <person name="Oren A."/>
            <person name="Chaudhuri R.R."/>
            <person name="La Ragione R."/>
            <person name="Hildebrand F."/>
            <person name="Pallen M.J."/>
        </authorList>
    </citation>
    <scope>NUCLEOTIDE SEQUENCE</scope>
    <source>
        <strain evidence="5">CHK183-6373</strain>
    </source>
</reference>
<evidence type="ECO:0000313" key="5">
    <source>
        <dbReference type="EMBL" id="HIV27228.1"/>
    </source>
</evidence>
<dbReference type="GO" id="GO:0003677">
    <property type="term" value="F:DNA binding"/>
    <property type="evidence" value="ECO:0007669"/>
    <property type="project" value="UniProtKB-KW"/>
</dbReference>
<dbReference type="SMART" id="SM00421">
    <property type="entry name" value="HTH_LUXR"/>
    <property type="match status" value="1"/>
</dbReference>
<keyword evidence="3" id="KW-0804">Transcription</keyword>
<comment type="caution">
    <text evidence="5">The sequence shown here is derived from an EMBL/GenBank/DDBJ whole genome shotgun (WGS) entry which is preliminary data.</text>
</comment>
<dbReference type="CDD" id="cd06170">
    <property type="entry name" value="LuxR_C_like"/>
    <property type="match status" value="1"/>
</dbReference>
<dbReference type="EMBL" id="DVOT01000081">
    <property type="protein sequence ID" value="HIV27228.1"/>
    <property type="molecule type" value="Genomic_DNA"/>
</dbReference>
<dbReference type="Pfam" id="PF00196">
    <property type="entry name" value="GerE"/>
    <property type="match status" value="1"/>
</dbReference>